<dbReference type="AlphaFoldDB" id="A0A2M4D2F8"/>
<dbReference type="EMBL" id="GGFL01007548">
    <property type="protein sequence ID" value="MBW71726.1"/>
    <property type="molecule type" value="Transcribed_RNA"/>
</dbReference>
<accession>A0A2M4D2F8</accession>
<evidence type="ECO:0000313" key="3">
    <source>
        <dbReference type="EMBL" id="MBW71726.1"/>
    </source>
</evidence>
<organism evidence="3">
    <name type="scientific">Anopheles darlingi</name>
    <name type="common">Mosquito</name>
    <dbReference type="NCBI Taxonomy" id="43151"/>
    <lineage>
        <taxon>Eukaryota</taxon>
        <taxon>Metazoa</taxon>
        <taxon>Ecdysozoa</taxon>
        <taxon>Arthropoda</taxon>
        <taxon>Hexapoda</taxon>
        <taxon>Insecta</taxon>
        <taxon>Pterygota</taxon>
        <taxon>Neoptera</taxon>
        <taxon>Endopterygota</taxon>
        <taxon>Diptera</taxon>
        <taxon>Nematocera</taxon>
        <taxon>Culicoidea</taxon>
        <taxon>Culicidae</taxon>
        <taxon>Anophelinae</taxon>
        <taxon>Anopheles</taxon>
    </lineage>
</organism>
<sequence length="70" mass="8068">MFVSRSAMAFLVAHSFYNFVIALCSTYMPSILSRTLLLFTLKCTKNRKRKNANRNPVAQTTVRTLKTHKE</sequence>
<keyword evidence="2" id="KW-1133">Transmembrane helix</keyword>
<feature type="transmembrane region" description="Helical" evidence="2">
    <location>
        <begin position="16"/>
        <end position="41"/>
    </location>
</feature>
<feature type="region of interest" description="Disordered" evidence="1">
    <location>
        <begin position="50"/>
        <end position="70"/>
    </location>
</feature>
<proteinExistence type="predicted"/>
<keyword evidence="2" id="KW-0812">Transmembrane</keyword>
<evidence type="ECO:0000256" key="2">
    <source>
        <dbReference type="SAM" id="Phobius"/>
    </source>
</evidence>
<reference evidence="3" key="1">
    <citation type="submission" date="2018-01" db="EMBL/GenBank/DDBJ databases">
        <title>An insight into the sialome of Amazonian anophelines.</title>
        <authorList>
            <person name="Ribeiro J.M."/>
            <person name="Scarpassa V."/>
            <person name="Calvo E."/>
        </authorList>
    </citation>
    <scope>NUCLEOTIDE SEQUENCE</scope>
</reference>
<protein>
    <submittedName>
        <fullName evidence="3">Uncharacterized protein</fullName>
    </submittedName>
</protein>
<evidence type="ECO:0000256" key="1">
    <source>
        <dbReference type="SAM" id="MobiDB-lite"/>
    </source>
</evidence>
<keyword evidence="2" id="KW-0472">Membrane</keyword>
<name>A0A2M4D2F8_ANODA</name>